<reference evidence="1" key="1">
    <citation type="submission" date="2022-04" db="EMBL/GenBank/DDBJ databases">
        <title>Carnegiea gigantea Genome sequencing and assembly v2.</title>
        <authorList>
            <person name="Copetti D."/>
            <person name="Sanderson M.J."/>
            <person name="Burquez A."/>
            <person name="Wojciechowski M.F."/>
        </authorList>
    </citation>
    <scope>NUCLEOTIDE SEQUENCE</scope>
    <source>
        <strain evidence="1">SGP5-SGP5p</strain>
        <tissue evidence="1">Aerial part</tissue>
    </source>
</reference>
<protein>
    <submittedName>
        <fullName evidence="1">Uncharacterized protein</fullName>
    </submittedName>
</protein>
<gene>
    <name evidence="1" type="ORF">Cgig2_025211</name>
</gene>
<name>A0A9Q1QN22_9CARY</name>
<accession>A0A9Q1QN22</accession>
<dbReference type="Proteomes" id="UP001153076">
    <property type="component" value="Unassembled WGS sequence"/>
</dbReference>
<evidence type="ECO:0000313" key="2">
    <source>
        <dbReference type="Proteomes" id="UP001153076"/>
    </source>
</evidence>
<comment type="caution">
    <text evidence="1">The sequence shown here is derived from an EMBL/GenBank/DDBJ whole genome shotgun (WGS) entry which is preliminary data.</text>
</comment>
<keyword evidence="2" id="KW-1185">Reference proteome</keyword>
<evidence type="ECO:0000313" key="1">
    <source>
        <dbReference type="EMBL" id="KAJ8448287.1"/>
    </source>
</evidence>
<proteinExistence type="predicted"/>
<organism evidence="1 2">
    <name type="scientific">Carnegiea gigantea</name>
    <dbReference type="NCBI Taxonomy" id="171969"/>
    <lineage>
        <taxon>Eukaryota</taxon>
        <taxon>Viridiplantae</taxon>
        <taxon>Streptophyta</taxon>
        <taxon>Embryophyta</taxon>
        <taxon>Tracheophyta</taxon>
        <taxon>Spermatophyta</taxon>
        <taxon>Magnoliopsida</taxon>
        <taxon>eudicotyledons</taxon>
        <taxon>Gunneridae</taxon>
        <taxon>Pentapetalae</taxon>
        <taxon>Caryophyllales</taxon>
        <taxon>Cactineae</taxon>
        <taxon>Cactaceae</taxon>
        <taxon>Cactoideae</taxon>
        <taxon>Echinocereeae</taxon>
        <taxon>Carnegiea</taxon>
    </lineage>
</organism>
<dbReference type="AlphaFoldDB" id="A0A9Q1QN22"/>
<sequence>MTPLEPKPPKPFIPCCLSCSFSQNFYLKFFQLHGQIHHINYALKVVATRLALSHPSQLGLVIEAVRFHEYRCLNLVLPCLFGSDAQMFGRSRSNQGSLEYHWLPVLPFGWCGKYSRRNRYVQILTRIMTKLLVVQPKVPWGYKCSEPRQANVKEL</sequence>
<dbReference type="EMBL" id="JAKOGI010000031">
    <property type="protein sequence ID" value="KAJ8448287.1"/>
    <property type="molecule type" value="Genomic_DNA"/>
</dbReference>